<organism evidence="2 3">
    <name type="scientific">Phasianus colchicus</name>
    <name type="common">Common pheasant</name>
    <dbReference type="NCBI Taxonomy" id="9054"/>
    <lineage>
        <taxon>Eukaryota</taxon>
        <taxon>Metazoa</taxon>
        <taxon>Chordata</taxon>
        <taxon>Craniata</taxon>
        <taxon>Vertebrata</taxon>
        <taxon>Euteleostomi</taxon>
        <taxon>Archelosauria</taxon>
        <taxon>Archosauria</taxon>
        <taxon>Dinosauria</taxon>
        <taxon>Saurischia</taxon>
        <taxon>Theropoda</taxon>
        <taxon>Coelurosauria</taxon>
        <taxon>Aves</taxon>
        <taxon>Neognathae</taxon>
        <taxon>Galloanserae</taxon>
        <taxon>Galliformes</taxon>
        <taxon>Phasianidae</taxon>
        <taxon>Phasianinae</taxon>
        <taxon>Phasianus</taxon>
    </lineage>
</organism>
<sequence>MGLSSSKTHPRVTQVAPMLSSEEVLGEPSLHPAATSEHGHPITHRQLPPLRQTGYRRASTGMEQEGGELNDSHGMAFRHPRAGLGRTEKL</sequence>
<proteinExistence type="predicted"/>
<dbReference type="OMA" id="TTPYWHP"/>
<evidence type="ECO:0000313" key="3">
    <source>
        <dbReference type="Proteomes" id="UP000472261"/>
    </source>
</evidence>
<protein>
    <submittedName>
        <fullName evidence="2">Uncharacterized protein</fullName>
    </submittedName>
</protein>
<accession>A0A669QSJ1</accession>
<dbReference type="AlphaFoldDB" id="A0A669QSJ1"/>
<evidence type="ECO:0000256" key="1">
    <source>
        <dbReference type="SAM" id="MobiDB-lite"/>
    </source>
</evidence>
<feature type="region of interest" description="Disordered" evidence="1">
    <location>
        <begin position="1"/>
        <end position="90"/>
    </location>
</feature>
<dbReference type="InterPro" id="IPR029235">
    <property type="entry name" value="FAME"/>
</dbReference>
<reference evidence="2" key="1">
    <citation type="submission" date="2025-08" db="UniProtKB">
        <authorList>
            <consortium name="Ensembl"/>
        </authorList>
    </citation>
    <scope>IDENTIFICATION</scope>
</reference>
<name>A0A669QSJ1_PHACC</name>
<dbReference type="Ensembl" id="ENSPCLT00000029377.1">
    <property type="protein sequence ID" value="ENSPCLP00000021248.1"/>
    <property type="gene ID" value="ENSPCLG00000018605.1"/>
</dbReference>
<reference evidence="2" key="2">
    <citation type="submission" date="2025-09" db="UniProtKB">
        <authorList>
            <consortium name="Ensembl"/>
        </authorList>
    </citation>
    <scope>IDENTIFICATION</scope>
</reference>
<evidence type="ECO:0000313" key="2">
    <source>
        <dbReference type="Ensembl" id="ENSPCLP00000021248.1"/>
    </source>
</evidence>
<dbReference type="PANTHER" id="PTHR16065">
    <property type="entry name" value="COILED-COIL DOMAIN CONTAINING 198"/>
    <property type="match status" value="1"/>
</dbReference>
<dbReference type="PANTHER" id="PTHR16065:SF2">
    <property type="entry name" value="COILED-COIL DOMAIN CONTAINING 198"/>
    <property type="match status" value="1"/>
</dbReference>
<keyword evidence="3" id="KW-1185">Reference proteome</keyword>
<dbReference type="Proteomes" id="UP000472261">
    <property type="component" value="Unplaced"/>
</dbReference>